<sequence>MGRYLISFPDGAMDHIGEQELPDVGKAAHAVMQEAVSAGVFVAGGGIERQRASVVATDAMVTDGPYPETKEVLGGFVVVEVASRDEALTWAAKIAGACRCAQEVRELMPDPELDAMVRAAGGDDGSR</sequence>
<organism evidence="3 4">
    <name type="scientific">Paractinoplanes deccanensis</name>
    <dbReference type="NCBI Taxonomy" id="113561"/>
    <lineage>
        <taxon>Bacteria</taxon>
        <taxon>Bacillati</taxon>
        <taxon>Actinomycetota</taxon>
        <taxon>Actinomycetes</taxon>
        <taxon>Micromonosporales</taxon>
        <taxon>Micromonosporaceae</taxon>
        <taxon>Paractinoplanes</taxon>
    </lineage>
</organism>
<dbReference type="InterPro" id="IPR011008">
    <property type="entry name" value="Dimeric_a/b-barrel"/>
</dbReference>
<proteinExistence type="inferred from homology"/>
<protein>
    <recommendedName>
        <fullName evidence="2">YCII-related domain-containing protein</fullName>
    </recommendedName>
</protein>
<dbReference type="Gene3D" id="3.30.70.1060">
    <property type="entry name" value="Dimeric alpha+beta barrel"/>
    <property type="match status" value="1"/>
</dbReference>
<keyword evidence="4" id="KW-1185">Reference proteome</keyword>
<dbReference type="Pfam" id="PF03795">
    <property type="entry name" value="YCII"/>
    <property type="match status" value="1"/>
</dbReference>
<dbReference type="RefSeq" id="WP_203764216.1">
    <property type="nucleotide sequence ID" value="NZ_BAAABO010000036.1"/>
</dbReference>
<evidence type="ECO:0000259" key="2">
    <source>
        <dbReference type="Pfam" id="PF03795"/>
    </source>
</evidence>
<comment type="similarity">
    <text evidence="1">Belongs to the YciI family.</text>
</comment>
<feature type="domain" description="YCII-related" evidence="2">
    <location>
        <begin position="21"/>
        <end position="95"/>
    </location>
</feature>
<gene>
    <name evidence="3" type="ORF">Ade02nite_35800</name>
</gene>
<dbReference type="SUPFAM" id="SSF54909">
    <property type="entry name" value="Dimeric alpha+beta barrel"/>
    <property type="match status" value="1"/>
</dbReference>
<accession>A0ABQ3Y4M5</accession>
<dbReference type="Proteomes" id="UP000609879">
    <property type="component" value="Unassembled WGS sequence"/>
</dbReference>
<dbReference type="PANTHER" id="PTHR35174">
    <property type="entry name" value="BLL7171 PROTEIN-RELATED"/>
    <property type="match status" value="1"/>
</dbReference>
<dbReference type="EMBL" id="BOMI01000067">
    <property type="protein sequence ID" value="GID74939.1"/>
    <property type="molecule type" value="Genomic_DNA"/>
</dbReference>
<name>A0ABQ3Y4M5_9ACTN</name>
<dbReference type="InterPro" id="IPR005545">
    <property type="entry name" value="YCII"/>
</dbReference>
<dbReference type="PANTHER" id="PTHR35174:SF3">
    <property type="entry name" value="BLL7171 PROTEIN"/>
    <property type="match status" value="1"/>
</dbReference>
<evidence type="ECO:0000313" key="4">
    <source>
        <dbReference type="Proteomes" id="UP000609879"/>
    </source>
</evidence>
<comment type="caution">
    <text evidence="3">The sequence shown here is derived from an EMBL/GenBank/DDBJ whole genome shotgun (WGS) entry which is preliminary data.</text>
</comment>
<reference evidence="3 4" key="1">
    <citation type="submission" date="2021-01" db="EMBL/GenBank/DDBJ databases">
        <title>Whole genome shotgun sequence of Actinoplanes deccanensis NBRC 13994.</title>
        <authorList>
            <person name="Komaki H."/>
            <person name="Tamura T."/>
        </authorList>
    </citation>
    <scope>NUCLEOTIDE SEQUENCE [LARGE SCALE GENOMIC DNA]</scope>
    <source>
        <strain evidence="3 4">NBRC 13994</strain>
    </source>
</reference>
<evidence type="ECO:0000256" key="1">
    <source>
        <dbReference type="ARBA" id="ARBA00007689"/>
    </source>
</evidence>
<evidence type="ECO:0000313" key="3">
    <source>
        <dbReference type="EMBL" id="GID74939.1"/>
    </source>
</evidence>